<accession>A0A319DJK4</accession>
<gene>
    <name evidence="2" type="ORF">BO82DRAFT_129811</name>
</gene>
<reference evidence="2 3" key="1">
    <citation type="submission" date="2016-12" db="EMBL/GenBank/DDBJ databases">
        <title>The genomes of Aspergillus section Nigri reveals drivers in fungal speciation.</title>
        <authorList>
            <consortium name="DOE Joint Genome Institute"/>
            <person name="Vesth T.C."/>
            <person name="Nybo J."/>
            <person name="Theobald S."/>
            <person name="Brandl J."/>
            <person name="Frisvad J.C."/>
            <person name="Nielsen K.F."/>
            <person name="Lyhne E.K."/>
            <person name="Kogle M.E."/>
            <person name="Kuo A."/>
            <person name="Riley R."/>
            <person name="Clum A."/>
            <person name="Nolan M."/>
            <person name="Lipzen A."/>
            <person name="Salamov A."/>
            <person name="Henrissat B."/>
            <person name="Wiebenga A."/>
            <person name="De Vries R.P."/>
            <person name="Grigoriev I.V."/>
            <person name="Mortensen U.H."/>
            <person name="Andersen M.R."/>
            <person name="Baker S.E."/>
        </authorList>
    </citation>
    <scope>NUCLEOTIDE SEQUENCE [LARGE SCALE GENOMIC DNA]</scope>
    <source>
        <strain evidence="2 3">CBS 121591</strain>
    </source>
</reference>
<dbReference type="EMBL" id="KZ821717">
    <property type="protein sequence ID" value="PYH79632.1"/>
    <property type="molecule type" value="Genomic_DNA"/>
</dbReference>
<proteinExistence type="predicted"/>
<evidence type="ECO:0000313" key="3">
    <source>
        <dbReference type="Proteomes" id="UP000248340"/>
    </source>
</evidence>
<dbReference type="AlphaFoldDB" id="A0A319DJK4"/>
<sequence length="56" mass="6211">MIGHGSSEPSNNTFKMICLFPDVLVAFLAFFLSFSFFPPSPPPFHSRDLICVPCCT</sequence>
<feature type="transmembrane region" description="Helical" evidence="1">
    <location>
        <begin position="16"/>
        <end position="37"/>
    </location>
</feature>
<dbReference type="VEuPathDB" id="FungiDB:BO82DRAFT_129811"/>
<dbReference type="Proteomes" id="UP000248340">
    <property type="component" value="Unassembled WGS sequence"/>
</dbReference>
<evidence type="ECO:0000313" key="2">
    <source>
        <dbReference type="EMBL" id="PYH79632.1"/>
    </source>
</evidence>
<keyword evidence="3" id="KW-1185">Reference proteome</keyword>
<keyword evidence="1" id="KW-1133">Transmembrane helix</keyword>
<protein>
    <submittedName>
        <fullName evidence="2">Uncharacterized protein</fullName>
    </submittedName>
</protein>
<name>A0A319DJK4_9EURO</name>
<keyword evidence="1" id="KW-0472">Membrane</keyword>
<organism evidence="2 3">
    <name type="scientific">Aspergillus uvarum CBS 121591</name>
    <dbReference type="NCBI Taxonomy" id="1448315"/>
    <lineage>
        <taxon>Eukaryota</taxon>
        <taxon>Fungi</taxon>
        <taxon>Dikarya</taxon>
        <taxon>Ascomycota</taxon>
        <taxon>Pezizomycotina</taxon>
        <taxon>Eurotiomycetes</taxon>
        <taxon>Eurotiomycetidae</taxon>
        <taxon>Eurotiales</taxon>
        <taxon>Aspergillaceae</taxon>
        <taxon>Aspergillus</taxon>
        <taxon>Aspergillus subgen. Circumdati</taxon>
    </lineage>
</organism>
<evidence type="ECO:0000256" key="1">
    <source>
        <dbReference type="SAM" id="Phobius"/>
    </source>
</evidence>
<keyword evidence="1" id="KW-0812">Transmembrane</keyword>
<dbReference type="RefSeq" id="XP_025489832.1">
    <property type="nucleotide sequence ID" value="XM_025629956.1"/>
</dbReference>
<dbReference type="GeneID" id="37132697"/>